<evidence type="ECO:0000256" key="2">
    <source>
        <dbReference type="SAM" id="Phobius"/>
    </source>
</evidence>
<reference evidence="3 4" key="1">
    <citation type="submission" date="2019-04" db="EMBL/GenBank/DDBJ databases">
        <title>High contiguity whole genome sequence and gene annotation resource for two Venturia nashicola isolates.</title>
        <authorList>
            <person name="Prokchorchik M."/>
            <person name="Won K."/>
            <person name="Lee Y."/>
            <person name="Choi E.D."/>
            <person name="Segonzac C."/>
            <person name="Sohn K.H."/>
        </authorList>
    </citation>
    <scope>NUCLEOTIDE SEQUENCE [LARGE SCALE GENOMIC DNA]</scope>
    <source>
        <strain evidence="3 4">PRI2</strain>
    </source>
</reference>
<feature type="region of interest" description="Disordered" evidence="1">
    <location>
        <begin position="262"/>
        <end position="283"/>
    </location>
</feature>
<gene>
    <name evidence="3" type="ORF">E6O75_ATG08635</name>
</gene>
<feature type="transmembrane region" description="Helical" evidence="2">
    <location>
        <begin position="155"/>
        <end position="174"/>
    </location>
</feature>
<evidence type="ECO:0000313" key="3">
    <source>
        <dbReference type="EMBL" id="TID14489.1"/>
    </source>
</evidence>
<proteinExistence type="predicted"/>
<accession>A0A4Z1NP04</accession>
<dbReference type="STRING" id="86259.A0A4Z1NP04"/>
<dbReference type="PANTHER" id="PTHR42029">
    <property type="entry name" value="AN04G07800"/>
    <property type="match status" value="1"/>
</dbReference>
<feature type="transmembrane region" description="Helical" evidence="2">
    <location>
        <begin position="75"/>
        <end position="99"/>
    </location>
</feature>
<protein>
    <submittedName>
        <fullName evidence="3">DNA repair protein</fullName>
    </submittedName>
</protein>
<name>A0A4Z1NP04_9PEZI</name>
<keyword evidence="2" id="KW-0812">Transmembrane</keyword>
<keyword evidence="4" id="KW-1185">Reference proteome</keyword>
<dbReference type="OrthoDB" id="5420247at2759"/>
<feature type="transmembrane region" description="Helical" evidence="2">
    <location>
        <begin position="111"/>
        <end position="135"/>
    </location>
</feature>
<evidence type="ECO:0000256" key="1">
    <source>
        <dbReference type="SAM" id="MobiDB-lite"/>
    </source>
</evidence>
<sequence>MANLTLPVRIEKPTSGAGLILEAWAEGLLVGAFVIMAAVTVANMRRGVLLHKLILIELLLGMPHGTFIFANGKSYGLYLSITAVFLNLSWIMHNVIAWVKNKPFLTRRVSFIYIGTVMLSIPYWIVEIYANFAYFNNINYLFHYTRPYEAIFRDPWWIFTTINLFYNIVRRYGFGIMELIKVSPRFGILLLSMLVSVVFIIVDICSVTDVFSSSLPEGINPFWKLAFIFKCLTDTIILDDFKTALDRLKQYKLDRLNNAARGRGNDTDQSSSSRERRDAAWRPWNESKGVIECDKPIKPIQKEHKPDFDKHIDVEMAYWKDRGEGSKPGG</sequence>
<feature type="transmembrane region" description="Helical" evidence="2">
    <location>
        <begin position="49"/>
        <end position="69"/>
    </location>
</feature>
<evidence type="ECO:0000313" key="4">
    <source>
        <dbReference type="Proteomes" id="UP000298493"/>
    </source>
</evidence>
<dbReference type="PANTHER" id="PTHR42029:SF3">
    <property type="entry name" value="AN04G07800"/>
    <property type="match status" value="1"/>
</dbReference>
<comment type="caution">
    <text evidence="3">The sequence shown here is derived from an EMBL/GenBank/DDBJ whole genome shotgun (WGS) entry which is preliminary data.</text>
</comment>
<dbReference type="AlphaFoldDB" id="A0A4Z1NP04"/>
<feature type="transmembrane region" description="Helical" evidence="2">
    <location>
        <begin position="186"/>
        <end position="204"/>
    </location>
</feature>
<keyword evidence="2" id="KW-0472">Membrane</keyword>
<dbReference type="Proteomes" id="UP000298493">
    <property type="component" value="Unassembled WGS sequence"/>
</dbReference>
<keyword evidence="2" id="KW-1133">Transmembrane helix</keyword>
<feature type="transmembrane region" description="Helical" evidence="2">
    <location>
        <begin position="23"/>
        <end position="42"/>
    </location>
</feature>
<organism evidence="3 4">
    <name type="scientific">Venturia nashicola</name>
    <dbReference type="NCBI Taxonomy" id="86259"/>
    <lineage>
        <taxon>Eukaryota</taxon>
        <taxon>Fungi</taxon>
        <taxon>Dikarya</taxon>
        <taxon>Ascomycota</taxon>
        <taxon>Pezizomycotina</taxon>
        <taxon>Dothideomycetes</taxon>
        <taxon>Pleosporomycetidae</taxon>
        <taxon>Venturiales</taxon>
        <taxon>Venturiaceae</taxon>
        <taxon>Venturia</taxon>
    </lineage>
</organism>
<dbReference type="EMBL" id="SNSC02000022">
    <property type="protein sequence ID" value="TID14489.1"/>
    <property type="molecule type" value="Genomic_DNA"/>
</dbReference>